<evidence type="ECO:0008006" key="4">
    <source>
        <dbReference type="Google" id="ProtNLM"/>
    </source>
</evidence>
<evidence type="ECO:0000256" key="1">
    <source>
        <dbReference type="SAM" id="Phobius"/>
    </source>
</evidence>
<organism evidence="2 3">
    <name type="scientific">Exiguobacterium chiriqhucha RW-2</name>
    <dbReference type="NCBI Taxonomy" id="1345023"/>
    <lineage>
        <taxon>Bacteria</taxon>
        <taxon>Bacillati</taxon>
        <taxon>Bacillota</taxon>
        <taxon>Bacilli</taxon>
        <taxon>Bacillales</taxon>
        <taxon>Bacillales Family XII. Incertae Sedis</taxon>
        <taxon>Exiguobacterium</taxon>
    </lineage>
</organism>
<dbReference type="Pfam" id="PF09960">
    <property type="entry name" value="DUF2194"/>
    <property type="match status" value="1"/>
</dbReference>
<keyword evidence="1" id="KW-0812">Transmembrane</keyword>
<evidence type="ECO:0000313" key="3">
    <source>
        <dbReference type="Proteomes" id="UP000016464"/>
    </source>
</evidence>
<dbReference type="AlphaFoldDB" id="U1N5H4"/>
<dbReference type="InterPro" id="IPR018695">
    <property type="entry name" value="DUF2194"/>
</dbReference>
<keyword evidence="1" id="KW-1133">Transmembrane helix</keyword>
<dbReference type="EMBL" id="ATCL01000014">
    <property type="protein sequence ID" value="ERG67765.1"/>
    <property type="molecule type" value="Genomic_DNA"/>
</dbReference>
<sequence length="553" mass="62025">MKHAFKLEKGLYIIGVFIAVLGVLFVLIRSDYVLKLPLFNESSVSAIRTQSIDPNKDGTIDSFLIINSQKETRLSASLQARLEGIGKRVTVSSIEKLTSLPEATTVIIATERLDLLRDRDILLNYVGKGGTVFFATRPSPSPRFMEIYRHVGLIEVGNFVETTGIQLTNPFFGASDYQTFETEELINSSLTVRLDPSATLLARSSQDVPLLWQTDYQAGRFIFFNGTMMEDPLEHALFFVGLSHTDPMLRPILNTKITALHGFPFHSSDERNISSSMTDRDYYRNIFWAELQRVEAKYDLNYVMATASPSLNPQLETSAYSEDLALYGRETLRSGGEVAIISAPEKQQEGWYKANSQQLQYALPGLTVKTVLATSPLDETRLNQSFSDVTVALGGTQFPTMQEDQLRLPSAPSDFTNTDLTKWYTFNELVSSGLISTQIMPQAVTSEEGGEQFLASFKDSHEMQQREVPWLRSTKASDVADNHHFFNGSIYTKKTDNTYTFTLDEGSDETFFYFTTPIPVADYTDCQLESIGPGLYLVKSESLSFTIQLEETI</sequence>
<gene>
    <name evidence="2" type="ORF">M467_10780</name>
</gene>
<dbReference type="Proteomes" id="UP000016464">
    <property type="component" value="Unassembled WGS sequence"/>
</dbReference>
<keyword evidence="3" id="KW-1185">Reference proteome</keyword>
<protein>
    <recommendedName>
        <fullName evidence="4">DUF2194 domain-containing protein</fullName>
    </recommendedName>
</protein>
<reference evidence="2 3" key="1">
    <citation type="journal article" date="2013" name="Genome Announc.">
        <title>Draft Genome Sequence of Exiguobacterium pavilionensis Strain RW-2, with Wide Thermal, Salinity, and pH Tolerance, Isolated from Modern Freshwater Microbialites.</title>
        <authorList>
            <person name="White R.A.III."/>
            <person name="Grassa C.J."/>
            <person name="Suttle C.A."/>
        </authorList>
    </citation>
    <scope>NUCLEOTIDE SEQUENCE [LARGE SCALE GENOMIC DNA]</scope>
    <source>
        <strain evidence="2 3">RW-2</strain>
    </source>
</reference>
<comment type="caution">
    <text evidence="2">The sequence shown here is derived from an EMBL/GenBank/DDBJ whole genome shotgun (WGS) entry which is preliminary data.</text>
</comment>
<keyword evidence="1" id="KW-0472">Membrane</keyword>
<dbReference type="PATRIC" id="fig|1345023.5.peg.1165"/>
<evidence type="ECO:0000313" key="2">
    <source>
        <dbReference type="EMBL" id="ERG67765.1"/>
    </source>
</evidence>
<name>U1N5H4_9BACL</name>
<accession>U1N5H4</accession>
<feature type="transmembrane region" description="Helical" evidence="1">
    <location>
        <begin position="12"/>
        <end position="28"/>
    </location>
</feature>
<dbReference type="eggNOG" id="COG4878">
    <property type="taxonomic scope" value="Bacteria"/>
</dbReference>
<proteinExistence type="predicted"/>